<keyword evidence="5" id="KW-0998">Cell outer membrane</keyword>
<dbReference type="RefSeq" id="WP_116036012.1">
    <property type="nucleotide sequence ID" value="NZ_JBHLVV010000099.1"/>
</dbReference>
<evidence type="ECO:0000256" key="2">
    <source>
        <dbReference type="ARBA" id="ARBA00006275"/>
    </source>
</evidence>
<dbReference type="InterPro" id="IPR011990">
    <property type="entry name" value="TPR-like_helical_dom_sf"/>
</dbReference>
<dbReference type="CDD" id="cd08977">
    <property type="entry name" value="SusD"/>
    <property type="match status" value="1"/>
</dbReference>
<dbReference type="OrthoDB" id="621570at2"/>
<accession>A0A3D9CTN2</accession>
<evidence type="ECO:0000256" key="5">
    <source>
        <dbReference type="ARBA" id="ARBA00023237"/>
    </source>
</evidence>
<proteinExistence type="inferred from homology"/>
<evidence type="ECO:0000313" key="9">
    <source>
        <dbReference type="Proteomes" id="UP000256326"/>
    </source>
</evidence>
<dbReference type="Gene3D" id="1.25.40.390">
    <property type="match status" value="1"/>
</dbReference>
<keyword evidence="3" id="KW-0732">Signal</keyword>
<sequence length="455" mass="51719">MKNIIFIFFGLLVVSCNEFLEVELPKDQLTADLIFKDDQLAKSAMAGVYRSIEEKGFLTGSSMGISAYMGCYADELTAHETTNSNLVQFYRLTLNPQANLIKTLWNDTYNQVYSINRIIEGLSASSNVSVDVNNRLTGEAYFLRALLHFYLTQSFGNVPYIKTTDYRINAVVAKVESDEVLRKALEDLSNAERLLPEQLAAGARVRPTKMAVYALKSRIHLYLKEWDQAILYSSKVISNGSYAYETDLSKTFKKESRSSIWQLEPALAGSNTKQGTLFILLTAPPTQLSLSNSFVNSFEPQDQRKTNWIGTIKDAQQNQFYYSYKYKQNTVTSTTQEHSVVLRVEEQYLIRAEAYIKKQMIQEGLSDLNLIRNRVGLPSLTTVDGQALLVAVMNERNHELFTEFGHRFFDLKRSGELTTVMQIVKANWKADYQNLPLPESELLLNPNLLPQNDGY</sequence>
<feature type="domain" description="RagB/SusD" evidence="6">
    <location>
        <begin position="317"/>
        <end position="448"/>
    </location>
</feature>
<protein>
    <submittedName>
        <fullName evidence="8">RagB/SusD family nutrient uptake outer membrane protein</fullName>
    </submittedName>
</protein>
<evidence type="ECO:0000313" key="8">
    <source>
        <dbReference type="EMBL" id="REC69126.1"/>
    </source>
</evidence>
<dbReference type="Proteomes" id="UP000256326">
    <property type="component" value="Unassembled WGS sequence"/>
</dbReference>
<dbReference type="AlphaFoldDB" id="A0A3D9CTN2"/>
<dbReference type="EMBL" id="QNUG01000029">
    <property type="protein sequence ID" value="REC69126.1"/>
    <property type="molecule type" value="Genomic_DNA"/>
</dbReference>
<evidence type="ECO:0000259" key="7">
    <source>
        <dbReference type="Pfam" id="PF14322"/>
    </source>
</evidence>
<reference evidence="8 9" key="1">
    <citation type="journal article" date="2006" name="Int. J. Syst. Evol. Microbiol.">
        <title>Chryseobacterium hispanicum sp. nov., isolated from the drinking water distribution system of Sevilla, Spain.</title>
        <authorList>
            <person name="Gallego V."/>
            <person name="Garcia M.T."/>
            <person name="Ventosa A."/>
        </authorList>
    </citation>
    <scope>NUCLEOTIDE SEQUENCE [LARGE SCALE GENOMIC DNA]</scope>
    <source>
        <strain evidence="8 9">KCTC 22104</strain>
    </source>
</reference>
<evidence type="ECO:0000259" key="6">
    <source>
        <dbReference type="Pfam" id="PF07980"/>
    </source>
</evidence>
<dbReference type="InterPro" id="IPR012944">
    <property type="entry name" value="SusD_RagB_dom"/>
</dbReference>
<dbReference type="InterPro" id="IPR033985">
    <property type="entry name" value="SusD-like_N"/>
</dbReference>
<dbReference type="Pfam" id="PF07980">
    <property type="entry name" value="SusD_RagB"/>
    <property type="match status" value="1"/>
</dbReference>
<dbReference type="SUPFAM" id="SSF48452">
    <property type="entry name" value="TPR-like"/>
    <property type="match status" value="1"/>
</dbReference>
<dbReference type="Pfam" id="PF14322">
    <property type="entry name" value="SusD-like_3"/>
    <property type="match status" value="1"/>
</dbReference>
<keyword evidence="9" id="KW-1185">Reference proteome</keyword>
<comment type="subcellular location">
    <subcellularLocation>
        <location evidence="1">Cell outer membrane</location>
    </subcellularLocation>
</comment>
<evidence type="ECO:0000256" key="3">
    <source>
        <dbReference type="ARBA" id="ARBA00022729"/>
    </source>
</evidence>
<gene>
    <name evidence="8" type="ORF">DRF58_12820</name>
</gene>
<comment type="similarity">
    <text evidence="2">Belongs to the SusD family.</text>
</comment>
<name>A0A3D9CTN2_9FLAO</name>
<evidence type="ECO:0000256" key="1">
    <source>
        <dbReference type="ARBA" id="ARBA00004442"/>
    </source>
</evidence>
<dbReference type="GO" id="GO:0009279">
    <property type="term" value="C:cell outer membrane"/>
    <property type="evidence" value="ECO:0007669"/>
    <property type="project" value="UniProtKB-SubCell"/>
</dbReference>
<dbReference type="PROSITE" id="PS51257">
    <property type="entry name" value="PROKAR_LIPOPROTEIN"/>
    <property type="match status" value="1"/>
</dbReference>
<keyword evidence="4" id="KW-0472">Membrane</keyword>
<feature type="domain" description="SusD-like N-terminal" evidence="7">
    <location>
        <begin position="18"/>
        <end position="221"/>
    </location>
</feature>
<comment type="caution">
    <text evidence="8">The sequence shown here is derived from an EMBL/GenBank/DDBJ whole genome shotgun (WGS) entry which is preliminary data.</text>
</comment>
<evidence type="ECO:0000256" key="4">
    <source>
        <dbReference type="ARBA" id="ARBA00023136"/>
    </source>
</evidence>
<organism evidence="8 9">
    <name type="scientific">Epilithonimonas hispanica</name>
    <dbReference type="NCBI Taxonomy" id="358687"/>
    <lineage>
        <taxon>Bacteria</taxon>
        <taxon>Pseudomonadati</taxon>
        <taxon>Bacteroidota</taxon>
        <taxon>Flavobacteriia</taxon>
        <taxon>Flavobacteriales</taxon>
        <taxon>Weeksellaceae</taxon>
        <taxon>Chryseobacterium group</taxon>
        <taxon>Epilithonimonas</taxon>
    </lineage>
</organism>